<reference evidence="7 8" key="1">
    <citation type="submission" date="2020-03" db="EMBL/GenBank/DDBJ databases">
        <title>Sequencing the genomes of 1000 actinobacteria strains.</title>
        <authorList>
            <person name="Klenk H.-P."/>
        </authorList>
    </citation>
    <scope>NUCLEOTIDE SEQUENCE [LARGE SCALE GENOMIC DNA]</scope>
    <source>
        <strain evidence="7 8">DSM 18964</strain>
    </source>
</reference>
<feature type="domain" description="D-isomer specific 2-hydroxyacid dehydrogenase NAD-binding" evidence="6">
    <location>
        <begin position="114"/>
        <end position="294"/>
    </location>
</feature>
<dbReference type="PROSITE" id="PS00670">
    <property type="entry name" value="D_2_HYDROXYACID_DH_2"/>
    <property type="match status" value="1"/>
</dbReference>
<comment type="similarity">
    <text evidence="1 4">Belongs to the D-isomer specific 2-hydroxyacid dehydrogenase family.</text>
</comment>
<comment type="caution">
    <text evidence="7">The sequence shown here is derived from an EMBL/GenBank/DDBJ whole genome shotgun (WGS) entry which is preliminary data.</text>
</comment>
<evidence type="ECO:0000256" key="2">
    <source>
        <dbReference type="ARBA" id="ARBA00023002"/>
    </source>
</evidence>
<evidence type="ECO:0000313" key="8">
    <source>
        <dbReference type="Proteomes" id="UP000576792"/>
    </source>
</evidence>
<dbReference type="SUPFAM" id="SSF51735">
    <property type="entry name" value="NAD(P)-binding Rossmann-fold domains"/>
    <property type="match status" value="1"/>
</dbReference>
<evidence type="ECO:0000259" key="5">
    <source>
        <dbReference type="Pfam" id="PF00389"/>
    </source>
</evidence>
<organism evidence="7 8">
    <name type="scientific">Brevibacterium marinum</name>
    <dbReference type="NCBI Taxonomy" id="418643"/>
    <lineage>
        <taxon>Bacteria</taxon>
        <taxon>Bacillati</taxon>
        <taxon>Actinomycetota</taxon>
        <taxon>Actinomycetes</taxon>
        <taxon>Micrococcales</taxon>
        <taxon>Brevibacteriaceae</taxon>
        <taxon>Brevibacterium</taxon>
    </lineage>
</organism>
<proteinExistence type="inferred from homology"/>
<dbReference type="InterPro" id="IPR006140">
    <property type="entry name" value="D-isomer_DH_NAD-bd"/>
</dbReference>
<dbReference type="Pfam" id="PF02826">
    <property type="entry name" value="2-Hacid_dh_C"/>
    <property type="match status" value="1"/>
</dbReference>
<evidence type="ECO:0000256" key="3">
    <source>
        <dbReference type="ARBA" id="ARBA00023027"/>
    </source>
</evidence>
<keyword evidence="8" id="KW-1185">Reference proteome</keyword>
<evidence type="ECO:0000256" key="4">
    <source>
        <dbReference type="RuleBase" id="RU003719"/>
    </source>
</evidence>
<dbReference type="PANTHER" id="PTHR43761:SF1">
    <property type="entry name" value="D-ISOMER SPECIFIC 2-HYDROXYACID DEHYDROGENASE CATALYTIC DOMAIN-CONTAINING PROTEIN-RELATED"/>
    <property type="match status" value="1"/>
</dbReference>
<dbReference type="GO" id="GO:0016616">
    <property type="term" value="F:oxidoreductase activity, acting on the CH-OH group of donors, NAD or NADP as acceptor"/>
    <property type="evidence" value="ECO:0007669"/>
    <property type="project" value="InterPro"/>
</dbReference>
<dbReference type="Pfam" id="PF00389">
    <property type="entry name" value="2-Hacid_dh"/>
    <property type="match status" value="1"/>
</dbReference>
<dbReference type="Gene3D" id="3.40.50.720">
    <property type="entry name" value="NAD(P)-binding Rossmann-like Domain"/>
    <property type="match status" value="2"/>
</dbReference>
<feature type="domain" description="D-isomer specific 2-hydroxyacid dehydrogenase catalytic" evidence="5">
    <location>
        <begin position="18"/>
        <end position="323"/>
    </location>
</feature>
<dbReference type="PANTHER" id="PTHR43761">
    <property type="entry name" value="D-ISOMER SPECIFIC 2-HYDROXYACID DEHYDROGENASE FAMILY PROTEIN (AFU_ORTHOLOGUE AFUA_1G13630)"/>
    <property type="match status" value="1"/>
</dbReference>
<dbReference type="InterPro" id="IPR006139">
    <property type="entry name" value="D-isomer_2_OHA_DH_cat_dom"/>
</dbReference>
<evidence type="ECO:0000313" key="7">
    <source>
        <dbReference type="EMBL" id="NJC57013.1"/>
    </source>
</evidence>
<dbReference type="PROSITE" id="PS00065">
    <property type="entry name" value="D_2_HYDROXYACID_DH_1"/>
    <property type="match status" value="1"/>
</dbReference>
<dbReference type="InterPro" id="IPR029752">
    <property type="entry name" value="D-isomer_DH_CS1"/>
</dbReference>
<accession>A0A846S215</accession>
<keyword evidence="2 4" id="KW-0560">Oxidoreductase</keyword>
<dbReference type="EMBL" id="JAATJN010000001">
    <property type="protein sequence ID" value="NJC57013.1"/>
    <property type="molecule type" value="Genomic_DNA"/>
</dbReference>
<gene>
    <name evidence="7" type="ORF">BKA07_002048</name>
</gene>
<name>A0A846S215_9MICO</name>
<dbReference type="Proteomes" id="UP000576792">
    <property type="component" value="Unassembled WGS sequence"/>
</dbReference>
<dbReference type="SUPFAM" id="SSF52283">
    <property type="entry name" value="Formate/glycerate dehydrogenase catalytic domain-like"/>
    <property type="match status" value="1"/>
</dbReference>
<dbReference type="InterPro" id="IPR050418">
    <property type="entry name" value="D-iso_2-hydroxyacid_DH_PdxB"/>
</dbReference>
<dbReference type="AlphaFoldDB" id="A0A846S215"/>
<evidence type="ECO:0000256" key="1">
    <source>
        <dbReference type="ARBA" id="ARBA00005854"/>
    </source>
</evidence>
<dbReference type="InterPro" id="IPR029753">
    <property type="entry name" value="D-isomer_DH_CS"/>
</dbReference>
<evidence type="ECO:0000259" key="6">
    <source>
        <dbReference type="Pfam" id="PF02826"/>
    </source>
</evidence>
<keyword evidence="3" id="KW-0520">NAD</keyword>
<dbReference type="InterPro" id="IPR036291">
    <property type="entry name" value="NAD(P)-bd_dom_sf"/>
</dbReference>
<sequence>MSIKPHLVITAAFDRTRVEELRGHFTVHMVVPSIAGESLSDRGIDELLDIAEVIITELDRVDEATLAKTANLRAVVSCRANPVNVDVAACTSRSIPVLTTPARNAEVTADLAFTLLLMTVRQSSQAERWLRAGNWSADDVFAPYSLFRGIQLSGRTLGILGGGAVGRGVLKRARGFGMSVIVYDPFLPEDAFGDEARVAPLDEVLASSDIITLHVPLMDETVGLLGARELSLIRPDAYLINAARAALIDEEALVKAVTNHELAGVGLDVFWQEPVSSDHPLFSSDIVTATPHIAGASDDVIREHSRIAAEGIAEWREGRRPETLKNPEVWSA</sequence>
<dbReference type="RefSeq" id="WP_167950795.1">
    <property type="nucleotide sequence ID" value="NZ_BAAAPQ010000016.1"/>
</dbReference>
<dbReference type="GO" id="GO:0051287">
    <property type="term" value="F:NAD binding"/>
    <property type="evidence" value="ECO:0007669"/>
    <property type="project" value="InterPro"/>
</dbReference>
<protein>
    <submittedName>
        <fullName evidence="7">Phosphoglycerate dehydrogenase-like enzyme</fullName>
    </submittedName>
</protein>